<dbReference type="AlphaFoldDB" id="A0A0E9URU4"/>
<reference evidence="2" key="2">
    <citation type="journal article" date="2015" name="Fish Shellfish Immunol.">
        <title>Early steps in the European eel (Anguilla anguilla)-Vibrio vulnificus interaction in the gills: Role of the RtxA13 toxin.</title>
        <authorList>
            <person name="Callol A."/>
            <person name="Pajuelo D."/>
            <person name="Ebbesson L."/>
            <person name="Teles M."/>
            <person name="MacKenzie S."/>
            <person name="Amaro C."/>
        </authorList>
    </citation>
    <scope>NUCLEOTIDE SEQUENCE</scope>
</reference>
<feature type="region of interest" description="Disordered" evidence="1">
    <location>
        <begin position="1"/>
        <end position="21"/>
    </location>
</feature>
<reference evidence="2" key="1">
    <citation type="submission" date="2014-11" db="EMBL/GenBank/DDBJ databases">
        <authorList>
            <person name="Amaro Gonzalez C."/>
        </authorList>
    </citation>
    <scope>NUCLEOTIDE SEQUENCE</scope>
</reference>
<dbReference type="EMBL" id="GBXM01039983">
    <property type="protein sequence ID" value="JAH68594.1"/>
    <property type="molecule type" value="Transcribed_RNA"/>
</dbReference>
<protein>
    <submittedName>
        <fullName evidence="2">Uncharacterized protein</fullName>
    </submittedName>
</protein>
<evidence type="ECO:0000313" key="2">
    <source>
        <dbReference type="EMBL" id="JAH68594.1"/>
    </source>
</evidence>
<sequence>MSREMYYEPINNSGPYLPIQI</sequence>
<accession>A0A0E9URU4</accession>
<evidence type="ECO:0000256" key="1">
    <source>
        <dbReference type="SAM" id="MobiDB-lite"/>
    </source>
</evidence>
<organism evidence="2">
    <name type="scientific">Anguilla anguilla</name>
    <name type="common">European freshwater eel</name>
    <name type="synonym">Muraena anguilla</name>
    <dbReference type="NCBI Taxonomy" id="7936"/>
    <lineage>
        <taxon>Eukaryota</taxon>
        <taxon>Metazoa</taxon>
        <taxon>Chordata</taxon>
        <taxon>Craniata</taxon>
        <taxon>Vertebrata</taxon>
        <taxon>Euteleostomi</taxon>
        <taxon>Actinopterygii</taxon>
        <taxon>Neopterygii</taxon>
        <taxon>Teleostei</taxon>
        <taxon>Anguilliformes</taxon>
        <taxon>Anguillidae</taxon>
        <taxon>Anguilla</taxon>
    </lineage>
</organism>
<name>A0A0E9URU4_ANGAN</name>
<proteinExistence type="predicted"/>